<dbReference type="Pfam" id="PF00690">
    <property type="entry name" value="Cation_ATPase_N"/>
    <property type="match status" value="1"/>
</dbReference>
<evidence type="ECO:0000259" key="18">
    <source>
        <dbReference type="SMART" id="SM00831"/>
    </source>
</evidence>
<dbReference type="InterPro" id="IPR059000">
    <property type="entry name" value="ATPase_P-type_domA"/>
</dbReference>
<accession>A0A7C1G747</accession>
<sequence length="837" mass="90961">MSTTTEIPLGLTSTEAAKRLRRFGPNEPAPPQRRRALVQFLQLFVEPLTFVLLVASGIAALLGEFVDAILIVSIVLASTTVNFVQAYRSQRAVERLSVSIVPTATVLRDGTWQELPRWTLVPGDVIRLTAGDLVPADARLLEAIHLTVQQAALTGESFPVEKQANPTAPPSQDPDAVHMVFLGSSVVSGSGIAEVVATGKNTLFGGIVARLGAPPPETEFQRGLREFSHLITRTIVALVLVVLAVTLSLGRAPLDSLLFAVALAVGLTPEFLPMIVTIALAQGAIRMARRRVLVKSLPAIENLGSIDIVCSDKTGTLTLGEMRLMRALTLAGNDSSRVLQLGWINARAQSGLASPFDQALLATELPTLPTFTKVDELPFDFERRRVSVVVRLLGEPPLLITKGAPEAILPACTAFEDERGIVQPFDETMRQNAASLFRQLSAEGLRVLAVAWRAWQSPHPLRPEDENELVLAGFLAFADPPLSEARETLAQLAADGVRVKLLTGDNELVAAAVCRAVGLPAERIVLGSELERLEPLALERLVEEADIFARVTPAQKHRIVLALKAHGHAVAYLGDGINDAPSLHAADVGISVVNAVDIAREAADIVLLDRRLSTLHEGILEGRRAFSNVMTFLLMETSSNFGNVFSMAGAAALLPFLPMLPHQILLNNFLYDLAQVAIPRDRVDPQLTASPRRWDISFVRTAMLVLGPVSSLFDFLTFAVLLFLFRADETLFHTGWFVESLVTQCLVVFVIRTARAPWRWLPSPALALNVLAIVLIGLWLPYSPLAAFLGFVPLPPAYLAFLAGAVASYLVLVELAKRALYAWWNHRHRETVRSGRL</sequence>
<dbReference type="AlphaFoldDB" id="A0A7C1G747"/>
<dbReference type="InterPro" id="IPR044492">
    <property type="entry name" value="P_typ_ATPase_HD_dom"/>
</dbReference>
<dbReference type="InterPro" id="IPR023299">
    <property type="entry name" value="ATPase_P-typ_cyto_dom_N"/>
</dbReference>
<dbReference type="GO" id="GO:0005524">
    <property type="term" value="F:ATP binding"/>
    <property type="evidence" value="ECO:0007669"/>
    <property type="project" value="UniProtKB-KW"/>
</dbReference>
<keyword evidence="7" id="KW-0997">Cell inner membrane</keyword>
<dbReference type="SFLD" id="SFLDS00003">
    <property type="entry name" value="Haloacid_Dehalogenase"/>
    <property type="match status" value="1"/>
</dbReference>
<reference evidence="19" key="1">
    <citation type="journal article" date="2020" name="mSystems">
        <title>Genome- and Community-Level Interaction Insights into Carbon Utilization and Element Cycling Functions of Hydrothermarchaeota in Hydrothermal Sediment.</title>
        <authorList>
            <person name="Zhou Z."/>
            <person name="Liu Y."/>
            <person name="Xu W."/>
            <person name="Pan J."/>
            <person name="Luo Z.H."/>
            <person name="Li M."/>
        </authorList>
    </citation>
    <scope>NUCLEOTIDE SEQUENCE [LARGE SCALE GENOMIC DNA]</scope>
    <source>
        <strain evidence="19">SpSt-222</strain>
    </source>
</reference>
<dbReference type="Gene3D" id="3.40.50.1000">
    <property type="entry name" value="HAD superfamily/HAD-like"/>
    <property type="match status" value="1"/>
</dbReference>
<comment type="similarity">
    <text evidence="3">Belongs to the cation transport ATPase (P-type) (TC 3.A.3) family. Type IIIB subfamily.</text>
</comment>
<comment type="subcellular location">
    <subcellularLocation>
        <location evidence="2">Cell inner membrane</location>
        <topology evidence="2">Multi-pass membrane protein</topology>
    </subcellularLocation>
</comment>
<evidence type="ECO:0000256" key="11">
    <source>
        <dbReference type="ARBA" id="ARBA00022840"/>
    </source>
</evidence>
<evidence type="ECO:0000256" key="5">
    <source>
        <dbReference type="ARBA" id="ARBA00013555"/>
    </source>
</evidence>
<name>A0A7C1G747_THERO</name>
<dbReference type="Gene3D" id="1.20.1110.10">
    <property type="entry name" value="Calcium-transporting ATPase, transmembrane domain"/>
    <property type="match status" value="1"/>
</dbReference>
<dbReference type="PRINTS" id="PR01836">
    <property type="entry name" value="MGATPASE"/>
</dbReference>
<keyword evidence="15" id="KW-0472">Membrane</keyword>
<keyword evidence="14" id="KW-1133">Transmembrane helix</keyword>
<comment type="function">
    <text evidence="1">Mediates magnesium influx to the cytosol.</text>
</comment>
<dbReference type="SUPFAM" id="SSF56784">
    <property type="entry name" value="HAD-like"/>
    <property type="match status" value="1"/>
</dbReference>
<evidence type="ECO:0000256" key="12">
    <source>
        <dbReference type="ARBA" id="ARBA00022842"/>
    </source>
</evidence>
<dbReference type="Pfam" id="PF00689">
    <property type="entry name" value="Cation_ATPase_C"/>
    <property type="match status" value="1"/>
</dbReference>
<dbReference type="Gene3D" id="2.70.150.10">
    <property type="entry name" value="Calcium-transporting ATPase, cytoplasmic transduction domain A"/>
    <property type="match status" value="1"/>
</dbReference>
<dbReference type="InterPro" id="IPR004014">
    <property type="entry name" value="ATPase_P-typ_cation-transptr_N"/>
</dbReference>
<evidence type="ECO:0000256" key="13">
    <source>
        <dbReference type="ARBA" id="ARBA00022967"/>
    </source>
</evidence>
<dbReference type="PROSITE" id="PS00154">
    <property type="entry name" value="ATPASE_E1_E2"/>
    <property type="match status" value="1"/>
</dbReference>
<evidence type="ECO:0000256" key="7">
    <source>
        <dbReference type="ARBA" id="ARBA00022519"/>
    </source>
</evidence>
<dbReference type="Pfam" id="PF00122">
    <property type="entry name" value="E1-E2_ATPase"/>
    <property type="match status" value="1"/>
</dbReference>
<dbReference type="Pfam" id="PF13246">
    <property type="entry name" value="Cation_ATPase"/>
    <property type="match status" value="1"/>
</dbReference>
<proteinExistence type="inferred from homology"/>
<dbReference type="SUPFAM" id="SSF81653">
    <property type="entry name" value="Calcium ATPase, transduction domain A"/>
    <property type="match status" value="1"/>
</dbReference>
<dbReference type="InterPro" id="IPR023214">
    <property type="entry name" value="HAD_sf"/>
</dbReference>
<dbReference type="InterPro" id="IPR023298">
    <property type="entry name" value="ATPase_P-typ_TM_dom_sf"/>
</dbReference>
<evidence type="ECO:0000256" key="6">
    <source>
        <dbReference type="ARBA" id="ARBA00022475"/>
    </source>
</evidence>
<dbReference type="SFLD" id="SFLDF00027">
    <property type="entry name" value="p-type_atpase"/>
    <property type="match status" value="1"/>
</dbReference>
<evidence type="ECO:0000256" key="14">
    <source>
        <dbReference type="ARBA" id="ARBA00022989"/>
    </source>
</evidence>
<dbReference type="InterPro" id="IPR008250">
    <property type="entry name" value="ATPase_P-typ_transduc_dom_A_sf"/>
</dbReference>
<dbReference type="InterPro" id="IPR018303">
    <property type="entry name" value="ATPase_P-typ_P_site"/>
</dbReference>
<dbReference type="InterPro" id="IPR001757">
    <property type="entry name" value="P_typ_ATPase"/>
</dbReference>
<dbReference type="SMART" id="SM00831">
    <property type="entry name" value="Cation_ATPase_N"/>
    <property type="match status" value="1"/>
</dbReference>
<dbReference type="NCBIfam" id="TIGR01524">
    <property type="entry name" value="ATPase-IIIB_Mg"/>
    <property type="match status" value="1"/>
</dbReference>
<dbReference type="SUPFAM" id="SSF81665">
    <property type="entry name" value="Calcium ATPase, transmembrane domain M"/>
    <property type="match status" value="1"/>
</dbReference>
<dbReference type="InterPro" id="IPR036412">
    <property type="entry name" value="HAD-like_sf"/>
</dbReference>
<evidence type="ECO:0000256" key="16">
    <source>
        <dbReference type="ARBA" id="ARBA00029806"/>
    </source>
</evidence>
<keyword evidence="9" id="KW-0812">Transmembrane</keyword>
<organism evidence="19">
    <name type="scientific">Thermomicrobium roseum</name>
    <dbReference type="NCBI Taxonomy" id="500"/>
    <lineage>
        <taxon>Bacteria</taxon>
        <taxon>Pseudomonadati</taxon>
        <taxon>Thermomicrobiota</taxon>
        <taxon>Thermomicrobia</taxon>
        <taxon>Thermomicrobiales</taxon>
        <taxon>Thermomicrobiaceae</taxon>
        <taxon>Thermomicrobium</taxon>
    </lineage>
</organism>
<evidence type="ECO:0000256" key="2">
    <source>
        <dbReference type="ARBA" id="ARBA00004429"/>
    </source>
</evidence>
<dbReference type="Gene3D" id="3.40.1110.10">
    <property type="entry name" value="Calcium-transporting ATPase, cytoplasmic domain N"/>
    <property type="match status" value="1"/>
</dbReference>
<dbReference type="PANTHER" id="PTHR42861">
    <property type="entry name" value="CALCIUM-TRANSPORTING ATPASE"/>
    <property type="match status" value="1"/>
</dbReference>
<dbReference type="NCBIfam" id="TIGR01494">
    <property type="entry name" value="ATPase_P-type"/>
    <property type="match status" value="2"/>
</dbReference>
<keyword evidence="11" id="KW-0067">ATP-binding</keyword>
<keyword evidence="13" id="KW-1278">Translocase</keyword>
<evidence type="ECO:0000313" key="19">
    <source>
        <dbReference type="EMBL" id="HEF65621.1"/>
    </source>
</evidence>
<evidence type="ECO:0000256" key="17">
    <source>
        <dbReference type="ARBA" id="ARBA00047295"/>
    </source>
</evidence>
<dbReference type="GO" id="GO:0005886">
    <property type="term" value="C:plasma membrane"/>
    <property type="evidence" value="ECO:0007669"/>
    <property type="project" value="UniProtKB-SubCell"/>
</dbReference>
<evidence type="ECO:0000256" key="4">
    <source>
        <dbReference type="ARBA" id="ARBA00012786"/>
    </source>
</evidence>
<dbReference type="SFLD" id="SFLDG00002">
    <property type="entry name" value="C1.7:_P-type_atpase_like"/>
    <property type="match status" value="1"/>
</dbReference>
<keyword evidence="6" id="KW-1003">Cell membrane</keyword>
<evidence type="ECO:0000256" key="10">
    <source>
        <dbReference type="ARBA" id="ARBA00022741"/>
    </source>
</evidence>
<evidence type="ECO:0000256" key="3">
    <source>
        <dbReference type="ARBA" id="ARBA00008746"/>
    </source>
</evidence>
<dbReference type="InterPro" id="IPR006068">
    <property type="entry name" value="ATPase_P-typ_cation-transptr_C"/>
</dbReference>
<keyword evidence="10" id="KW-0547">Nucleotide-binding</keyword>
<protein>
    <recommendedName>
        <fullName evidence="5">Magnesium-transporting ATPase, P-type 1</fullName>
        <ecNumber evidence="4">7.2.2.14</ecNumber>
    </recommendedName>
    <alternativeName>
        <fullName evidence="16">Mg(2+) transport ATPase, P-type 1</fullName>
    </alternativeName>
</protein>
<comment type="caution">
    <text evidence="19">The sequence shown here is derived from an EMBL/GenBank/DDBJ whole genome shotgun (WGS) entry which is preliminary data.</text>
</comment>
<comment type="catalytic activity">
    <reaction evidence="17">
        <text>Mg(2+)(out) + ATP + H2O = Mg(2+)(in) + ADP + phosphate + H(+)</text>
        <dbReference type="Rhea" id="RHEA:10260"/>
        <dbReference type="ChEBI" id="CHEBI:15377"/>
        <dbReference type="ChEBI" id="CHEBI:15378"/>
        <dbReference type="ChEBI" id="CHEBI:18420"/>
        <dbReference type="ChEBI" id="CHEBI:30616"/>
        <dbReference type="ChEBI" id="CHEBI:43474"/>
        <dbReference type="ChEBI" id="CHEBI:456216"/>
        <dbReference type="EC" id="7.2.2.14"/>
    </reaction>
</comment>
<keyword evidence="8" id="KW-0597">Phosphoprotein</keyword>
<evidence type="ECO:0000256" key="8">
    <source>
        <dbReference type="ARBA" id="ARBA00022553"/>
    </source>
</evidence>
<dbReference type="EC" id="7.2.2.14" evidence="4"/>
<gene>
    <name evidence="19" type="primary">mgtA</name>
    <name evidence="19" type="ORF">ENP47_08500</name>
</gene>
<keyword evidence="12" id="KW-0460">Magnesium</keyword>
<evidence type="ECO:0000256" key="15">
    <source>
        <dbReference type="ARBA" id="ARBA00023136"/>
    </source>
</evidence>
<dbReference type="EMBL" id="DSJL01000011">
    <property type="protein sequence ID" value="HEF65621.1"/>
    <property type="molecule type" value="Genomic_DNA"/>
</dbReference>
<feature type="domain" description="Cation-transporting P-type ATPase N-terminal" evidence="18">
    <location>
        <begin position="3"/>
        <end position="64"/>
    </location>
</feature>
<evidence type="ECO:0000256" key="9">
    <source>
        <dbReference type="ARBA" id="ARBA00022692"/>
    </source>
</evidence>
<dbReference type="GO" id="GO:0016887">
    <property type="term" value="F:ATP hydrolysis activity"/>
    <property type="evidence" value="ECO:0007669"/>
    <property type="project" value="InterPro"/>
</dbReference>
<dbReference type="GO" id="GO:0015444">
    <property type="term" value="F:P-type magnesium transporter activity"/>
    <property type="evidence" value="ECO:0007669"/>
    <property type="project" value="UniProtKB-EC"/>
</dbReference>
<evidence type="ECO:0000256" key="1">
    <source>
        <dbReference type="ARBA" id="ARBA00003954"/>
    </source>
</evidence>
<dbReference type="InterPro" id="IPR006415">
    <property type="entry name" value="P-type_ATPase_IIIB"/>
</dbReference>